<reference evidence="3" key="1">
    <citation type="journal article" date="2017" name="Genome Biol.">
        <title>Comparative genomics reveals high biological diversity and specific adaptations in the industrially and medically important fungal genus Aspergillus.</title>
        <authorList>
            <person name="de Vries R.P."/>
            <person name="Riley R."/>
            <person name="Wiebenga A."/>
            <person name="Aguilar-Osorio G."/>
            <person name="Amillis S."/>
            <person name="Uchima C.A."/>
            <person name="Anderluh G."/>
            <person name="Asadollahi M."/>
            <person name="Askin M."/>
            <person name="Barry K."/>
            <person name="Battaglia E."/>
            <person name="Bayram O."/>
            <person name="Benocci T."/>
            <person name="Braus-Stromeyer S.A."/>
            <person name="Caldana C."/>
            <person name="Canovas D."/>
            <person name="Cerqueira G.C."/>
            <person name="Chen F."/>
            <person name="Chen W."/>
            <person name="Choi C."/>
            <person name="Clum A."/>
            <person name="Dos Santos R.A."/>
            <person name="Damasio A.R."/>
            <person name="Diallinas G."/>
            <person name="Emri T."/>
            <person name="Fekete E."/>
            <person name="Flipphi M."/>
            <person name="Freyberg S."/>
            <person name="Gallo A."/>
            <person name="Gournas C."/>
            <person name="Habgood R."/>
            <person name="Hainaut M."/>
            <person name="Harispe M.L."/>
            <person name="Henrissat B."/>
            <person name="Hilden K.S."/>
            <person name="Hope R."/>
            <person name="Hossain A."/>
            <person name="Karabika E."/>
            <person name="Karaffa L."/>
            <person name="Karanyi Z."/>
            <person name="Krasevec N."/>
            <person name="Kuo A."/>
            <person name="Kusch H."/>
            <person name="LaButti K."/>
            <person name="Lagendijk E.L."/>
            <person name="Lapidus A."/>
            <person name="Levasseur A."/>
            <person name="Lindquist E."/>
            <person name="Lipzen A."/>
            <person name="Logrieco A.F."/>
            <person name="MacCabe A."/>
            <person name="Maekelae M.R."/>
            <person name="Malavazi I."/>
            <person name="Melin P."/>
            <person name="Meyer V."/>
            <person name="Mielnichuk N."/>
            <person name="Miskei M."/>
            <person name="Molnar A.P."/>
            <person name="Mule G."/>
            <person name="Ngan C.Y."/>
            <person name="Orejas M."/>
            <person name="Orosz E."/>
            <person name="Ouedraogo J.P."/>
            <person name="Overkamp K.M."/>
            <person name="Park H.-S."/>
            <person name="Perrone G."/>
            <person name="Piumi F."/>
            <person name="Punt P.J."/>
            <person name="Ram A.F."/>
            <person name="Ramon A."/>
            <person name="Rauscher S."/>
            <person name="Record E."/>
            <person name="Riano-Pachon D.M."/>
            <person name="Robert V."/>
            <person name="Roehrig J."/>
            <person name="Ruller R."/>
            <person name="Salamov A."/>
            <person name="Salih N.S."/>
            <person name="Samson R.A."/>
            <person name="Sandor E."/>
            <person name="Sanguinetti M."/>
            <person name="Schuetze T."/>
            <person name="Sepcic K."/>
            <person name="Shelest E."/>
            <person name="Sherlock G."/>
            <person name="Sophianopoulou V."/>
            <person name="Squina F.M."/>
            <person name="Sun H."/>
            <person name="Susca A."/>
            <person name="Todd R.B."/>
            <person name="Tsang A."/>
            <person name="Unkles S.E."/>
            <person name="van de Wiele N."/>
            <person name="van Rossen-Uffink D."/>
            <person name="Oliveira J.V."/>
            <person name="Vesth T.C."/>
            <person name="Visser J."/>
            <person name="Yu J.-H."/>
            <person name="Zhou M."/>
            <person name="Andersen M.R."/>
            <person name="Archer D.B."/>
            <person name="Baker S.E."/>
            <person name="Benoit I."/>
            <person name="Brakhage A.A."/>
            <person name="Braus G.H."/>
            <person name="Fischer R."/>
            <person name="Frisvad J.C."/>
            <person name="Goldman G.H."/>
            <person name="Houbraken J."/>
            <person name="Oakley B."/>
            <person name="Pocsi I."/>
            <person name="Scazzocchio C."/>
            <person name="Seiboth B."/>
            <person name="vanKuyk P.A."/>
            <person name="Wortman J."/>
            <person name="Dyer P.S."/>
            <person name="Grigoriev I.V."/>
        </authorList>
    </citation>
    <scope>NUCLEOTIDE SEQUENCE [LARGE SCALE GENOMIC DNA]</scope>
    <source>
        <strain evidence="3">CBS 516.65</strain>
    </source>
</reference>
<evidence type="ECO:0000313" key="2">
    <source>
        <dbReference type="EMBL" id="OJJ79512.1"/>
    </source>
</evidence>
<evidence type="ECO:0008006" key="4">
    <source>
        <dbReference type="Google" id="ProtNLM"/>
    </source>
</evidence>
<dbReference type="OrthoDB" id="5398233at2759"/>
<keyword evidence="1" id="KW-1133">Transmembrane helix</keyword>
<proteinExistence type="predicted"/>
<organism evidence="2 3">
    <name type="scientific">Aspergillus glaucus CBS 516.65</name>
    <dbReference type="NCBI Taxonomy" id="1160497"/>
    <lineage>
        <taxon>Eukaryota</taxon>
        <taxon>Fungi</taxon>
        <taxon>Dikarya</taxon>
        <taxon>Ascomycota</taxon>
        <taxon>Pezizomycotina</taxon>
        <taxon>Eurotiomycetes</taxon>
        <taxon>Eurotiomycetidae</taxon>
        <taxon>Eurotiales</taxon>
        <taxon>Aspergillaceae</taxon>
        <taxon>Aspergillus</taxon>
        <taxon>Aspergillus subgen. Aspergillus</taxon>
    </lineage>
</organism>
<feature type="transmembrane region" description="Helical" evidence="1">
    <location>
        <begin position="6"/>
        <end position="25"/>
    </location>
</feature>
<dbReference type="Proteomes" id="UP000184300">
    <property type="component" value="Unassembled WGS sequence"/>
</dbReference>
<keyword evidence="1" id="KW-0812">Transmembrane</keyword>
<dbReference type="GeneID" id="34461395"/>
<dbReference type="RefSeq" id="XP_022396210.1">
    <property type="nucleotide sequence ID" value="XM_022545134.1"/>
</dbReference>
<gene>
    <name evidence="2" type="ORF">ASPGLDRAFT_39830</name>
</gene>
<protein>
    <recommendedName>
        <fullName evidence="4">MARVEL domain-containing protein</fullName>
    </recommendedName>
</protein>
<evidence type="ECO:0000313" key="3">
    <source>
        <dbReference type="Proteomes" id="UP000184300"/>
    </source>
</evidence>
<dbReference type="EMBL" id="KV878917">
    <property type="protein sequence ID" value="OJJ79512.1"/>
    <property type="molecule type" value="Genomic_DNA"/>
</dbReference>
<dbReference type="AlphaFoldDB" id="A0A1L9V6N4"/>
<name>A0A1L9V6N4_ASPGL</name>
<sequence>MGYNLTAELFVEWAIGIVVAGIRIYTRCFFDNEGMYWDDLLLILGLALWTLMTVMLYLCTETDVYDSNIGLTTETALQIPDSEPQSYKIGSVCGFVA</sequence>
<keyword evidence="3" id="KW-1185">Reference proteome</keyword>
<feature type="transmembrane region" description="Helical" evidence="1">
    <location>
        <begin position="37"/>
        <end position="58"/>
    </location>
</feature>
<evidence type="ECO:0000256" key="1">
    <source>
        <dbReference type="SAM" id="Phobius"/>
    </source>
</evidence>
<accession>A0A1L9V6N4</accession>
<dbReference type="VEuPathDB" id="FungiDB:ASPGLDRAFT_39830"/>
<keyword evidence="1" id="KW-0472">Membrane</keyword>